<feature type="region of interest" description="Disordered" evidence="1">
    <location>
        <begin position="1"/>
        <end position="35"/>
    </location>
</feature>
<comment type="caution">
    <text evidence="2">The sequence shown here is derived from an EMBL/GenBank/DDBJ whole genome shotgun (WGS) entry which is preliminary data.</text>
</comment>
<evidence type="ECO:0000313" key="3">
    <source>
        <dbReference type="Proteomes" id="UP000093000"/>
    </source>
</evidence>
<dbReference type="Proteomes" id="UP000093000">
    <property type="component" value="Unassembled WGS sequence"/>
</dbReference>
<evidence type="ECO:0000256" key="1">
    <source>
        <dbReference type="SAM" id="MobiDB-lite"/>
    </source>
</evidence>
<dbReference type="AlphaFoldDB" id="A0A1C7NC10"/>
<evidence type="ECO:0000313" key="2">
    <source>
        <dbReference type="EMBL" id="OBZ86653.1"/>
    </source>
</evidence>
<accession>A0A1C7NC10</accession>
<feature type="compositionally biased region" description="Polar residues" evidence="1">
    <location>
        <begin position="1"/>
        <end position="11"/>
    </location>
</feature>
<dbReference type="EMBL" id="LUGH01000282">
    <property type="protein sequence ID" value="OBZ86653.1"/>
    <property type="molecule type" value="Genomic_DNA"/>
</dbReference>
<protein>
    <submittedName>
        <fullName evidence="2">Uncharacterized protein</fullName>
    </submittedName>
</protein>
<reference evidence="2 3" key="1">
    <citation type="submission" date="2016-03" db="EMBL/GenBank/DDBJ databases">
        <title>Choanephora cucurbitarum.</title>
        <authorList>
            <person name="Min B."/>
            <person name="Park H."/>
            <person name="Park J.-H."/>
            <person name="Shin H.-D."/>
            <person name="Choi I.-G."/>
        </authorList>
    </citation>
    <scope>NUCLEOTIDE SEQUENCE [LARGE SCALE GENOMIC DNA]</scope>
    <source>
        <strain evidence="2 3">KUS-F28377</strain>
    </source>
</reference>
<dbReference type="InParanoid" id="A0A1C7NC10"/>
<keyword evidence="3" id="KW-1185">Reference proteome</keyword>
<proteinExistence type="predicted"/>
<sequence length="229" mass="26472">MMNLMNMMNTWRNEEEDEVEDDDEEEQSEKKRKRKIDHSENDVLLVVKMLLDTIFGDTKLKWKSGEKTTDATKRARIVGQLLSRGTSCSNLMGRRSDLVLYNKSNVVLCLSELKDGNSESNSIKQEAKSLRCSKSLLSYNKPFSQKDIWSLDWNGFSGYTYYLKSYNDVTVVLPGRSLSIPLVKDSIDDFEDTLIALYEFKEHMLEYDHSLSQEFTASMSDELKVYHSP</sequence>
<dbReference type="OrthoDB" id="2246723at2759"/>
<gene>
    <name evidence="2" type="ORF">A0J61_05295</name>
</gene>
<name>A0A1C7NC10_9FUNG</name>
<organism evidence="2 3">
    <name type="scientific">Choanephora cucurbitarum</name>
    <dbReference type="NCBI Taxonomy" id="101091"/>
    <lineage>
        <taxon>Eukaryota</taxon>
        <taxon>Fungi</taxon>
        <taxon>Fungi incertae sedis</taxon>
        <taxon>Mucoromycota</taxon>
        <taxon>Mucoromycotina</taxon>
        <taxon>Mucoromycetes</taxon>
        <taxon>Mucorales</taxon>
        <taxon>Mucorineae</taxon>
        <taxon>Choanephoraceae</taxon>
        <taxon>Choanephoroideae</taxon>
        <taxon>Choanephora</taxon>
    </lineage>
</organism>
<feature type="compositionally biased region" description="Acidic residues" evidence="1">
    <location>
        <begin position="14"/>
        <end position="27"/>
    </location>
</feature>